<accession>A0ABQ7R707</accession>
<feature type="domain" description="Ig-like" evidence="6">
    <location>
        <begin position="232"/>
        <end position="326"/>
    </location>
</feature>
<sequence length="693" mass="76550">MASSLLFLGVLVLSGATFSLETEVVVLRAVRGLPARLPCGQGRVFLDGPEAYVLWLKNDRDLLYRFPNDDADRRIERRLPSNCEGENCRDETALVIKRVSEQDGGIYRCRVHYQASPSVDYVIDVRLVDSPGTPRIVDENDDELTKGYVGPLAVGADLTLVCEVDEDETDTLVYWRRNGVAVERYAAGATRVVMRARNVTRDELDAHYECVAQNADVTEPLTASVVVKMYLPPLSVEIRLNHNVEFEAGQPRVVDCVVVGCVPPPSITWHLGDNQLRPTVHKELHDGNYTVSSLTLAPSLRDNGNQLVCRAHNTELPDEVYDDKVTIHVGFRPVCLTTRAQVVGVAARQAETLTCVVEASPEPLSVSWTFENTRTLYTSVKKVPGHLNRYSSTLTWMGQDTDIGLLLCRATNSYGEQKQACVYSVSYGGPPEQPTCDIFRSYPSLLRVQCKKGWDGGRPQRMALEVYAGSGMLLHNLTDAAGYFEVNDIFESKNYSAVVYASSVRGRSQPVHLNLHSVTTHVASAVTEDTTASSFVMLGWLQIVIGSTILLVILIAATLCMRISQTRRLSMENNPDLVPRTDGRVYDCLRATTEVLGVALAVAASTVVNTLRADHYDCDFEDVIQVLDKQGSFHREPDFTQERVLGSTNITVNQLAACPNAYSGPPVPIRVMPGCTLHTTPKFCANEQQSYFV</sequence>
<keyword evidence="3" id="KW-1015">Disulfide bond</keyword>
<organism evidence="7 8">
    <name type="scientific">Plutella xylostella</name>
    <name type="common">Diamondback moth</name>
    <name type="synonym">Plutella maculipennis</name>
    <dbReference type="NCBI Taxonomy" id="51655"/>
    <lineage>
        <taxon>Eukaryota</taxon>
        <taxon>Metazoa</taxon>
        <taxon>Ecdysozoa</taxon>
        <taxon>Arthropoda</taxon>
        <taxon>Hexapoda</taxon>
        <taxon>Insecta</taxon>
        <taxon>Pterygota</taxon>
        <taxon>Neoptera</taxon>
        <taxon>Endopterygota</taxon>
        <taxon>Lepidoptera</taxon>
        <taxon>Glossata</taxon>
        <taxon>Ditrysia</taxon>
        <taxon>Yponomeutoidea</taxon>
        <taxon>Plutellidae</taxon>
        <taxon>Plutella</taxon>
    </lineage>
</organism>
<evidence type="ECO:0000313" key="7">
    <source>
        <dbReference type="EMBL" id="KAG7313090.1"/>
    </source>
</evidence>
<feature type="signal peptide" evidence="5">
    <location>
        <begin position="1"/>
        <end position="19"/>
    </location>
</feature>
<protein>
    <recommendedName>
        <fullName evidence="6">Ig-like domain-containing protein</fullName>
    </recommendedName>
</protein>
<dbReference type="EMBL" id="JAHIBW010000001">
    <property type="protein sequence ID" value="KAG7313090.1"/>
    <property type="molecule type" value="Genomic_DNA"/>
</dbReference>
<dbReference type="PANTHER" id="PTHR23278:SF19">
    <property type="entry name" value="OBSCURIN"/>
    <property type="match status" value="1"/>
</dbReference>
<comment type="caution">
    <text evidence="7">The sequence shown here is derived from an EMBL/GenBank/DDBJ whole genome shotgun (WGS) entry which is preliminary data.</text>
</comment>
<name>A0ABQ7R707_PLUXY</name>
<feature type="domain" description="Ig-like" evidence="6">
    <location>
        <begin position="333"/>
        <end position="426"/>
    </location>
</feature>
<dbReference type="InterPro" id="IPR007110">
    <property type="entry name" value="Ig-like_dom"/>
</dbReference>
<dbReference type="PROSITE" id="PS50835">
    <property type="entry name" value="IG_LIKE"/>
    <property type="match status" value="4"/>
</dbReference>
<keyword evidence="4" id="KW-0812">Transmembrane</keyword>
<dbReference type="SMART" id="SM00409">
    <property type="entry name" value="IG"/>
    <property type="match status" value="3"/>
</dbReference>
<comment type="subcellular location">
    <subcellularLocation>
        <location evidence="1">Membrane</location>
        <topology evidence="1">Single-pass membrane protein</topology>
    </subcellularLocation>
</comment>
<dbReference type="Pfam" id="PF08205">
    <property type="entry name" value="C2-set_2"/>
    <property type="match status" value="1"/>
</dbReference>
<dbReference type="InterPro" id="IPR003599">
    <property type="entry name" value="Ig_sub"/>
</dbReference>
<feature type="domain" description="Ig-like" evidence="6">
    <location>
        <begin position="134"/>
        <end position="226"/>
    </location>
</feature>
<evidence type="ECO:0000256" key="4">
    <source>
        <dbReference type="SAM" id="Phobius"/>
    </source>
</evidence>
<feature type="domain" description="Ig-like" evidence="6">
    <location>
        <begin position="22"/>
        <end position="120"/>
    </location>
</feature>
<evidence type="ECO:0000256" key="1">
    <source>
        <dbReference type="ARBA" id="ARBA00004167"/>
    </source>
</evidence>
<dbReference type="SUPFAM" id="SSF48726">
    <property type="entry name" value="Immunoglobulin"/>
    <property type="match status" value="4"/>
</dbReference>
<keyword evidence="5" id="KW-0732">Signal</keyword>
<dbReference type="InterPro" id="IPR036179">
    <property type="entry name" value="Ig-like_dom_sf"/>
</dbReference>
<feature type="chain" id="PRO_5045714235" description="Ig-like domain-containing protein" evidence="5">
    <location>
        <begin position="20"/>
        <end position="693"/>
    </location>
</feature>
<proteinExistence type="predicted"/>
<evidence type="ECO:0000256" key="5">
    <source>
        <dbReference type="SAM" id="SignalP"/>
    </source>
</evidence>
<dbReference type="Pfam" id="PF13927">
    <property type="entry name" value="Ig_3"/>
    <property type="match status" value="1"/>
</dbReference>
<feature type="transmembrane region" description="Helical" evidence="4">
    <location>
        <begin position="537"/>
        <end position="561"/>
    </location>
</feature>
<dbReference type="InterPro" id="IPR013162">
    <property type="entry name" value="CD80_C2-set"/>
</dbReference>
<keyword evidence="4" id="KW-1133">Transmembrane helix</keyword>
<evidence type="ECO:0000313" key="8">
    <source>
        <dbReference type="Proteomes" id="UP000823941"/>
    </source>
</evidence>
<dbReference type="Proteomes" id="UP000823941">
    <property type="component" value="Chromosome 1"/>
</dbReference>
<dbReference type="Gene3D" id="2.60.40.10">
    <property type="entry name" value="Immunoglobulins"/>
    <property type="match status" value="4"/>
</dbReference>
<dbReference type="CDD" id="cd00096">
    <property type="entry name" value="Ig"/>
    <property type="match status" value="2"/>
</dbReference>
<keyword evidence="8" id="KW-1185">Reference proteome</keyword>
<evidence type="ECO:0000256" key="2">
    <source>
        <dbReference type="ARBA" id="ARBA00023136"/>
    </source>
</evidence>
<evidence type="ECO:0000256" key="3">
    <source>
        <dbReference type="ARBA" id="ARBA00023157"/>
    </source>
</evidence>
<gene>
    <name evidence="7" type="ORF">JYU34_000172</name>
</gene>
<reference evidence="7 8" key="1">
    <citation type="submission" date="2021-06" db="EMBL/GenBank/DDBJ databases">
        <title>A haploid diamondback moth (Plutella xylostella L.) genome assembly resolves 31 chromosomes and identifies a diamide resistance mutation.</title>
        <authorList>
            <person name="Ward C.M."/>
            <person name="Perry K.D."/>
            <person name="Baker G."/>
            <person name="Powis K."/>
            <person name="Heckel D.G."/>
            <person name="Baxter S.W."/>
        </authorList>
    </citation>
    <scope>NUCLEOTIDE SEQUENCE [LARGE SCALE GENOMIC DNA]</scope>
    <source>
        <strain evidence="7 8">LV</strain>
        <tissue evidence="7">Single pupa</tissue>
    </source>
</reference>
<evidence type="ECO:0000259" key="6">
    <source>
        <dbReference type="PROSITE" id="PS50835"/>
    </source>
</evidence>
<keyword evidence="2 4" id="KW-0472">Membrane</keyword>
<dbReference type="InterPro" id="IPR013783">
    <property type="entry name" value="Ig-like_fold"/>
</dbReference>
<dbReference type="PANTHER" id="PTHR23278">
    <property type="entry name" value="SIDESTEP PROTEIN"/>
    <property type="match status" value="1"/>
</dbReference>